<dbReference type="GeneID" id="123392855"/>
<organism evidence="2 3">
    <name type="scientific">Mustela putorius furo</name>
    <name type="common">European domestic ferret</name>
    <name type="synonym">Mustela furo</name>
    <dbReference type="NCBI Taxonomy" id="9669"/>
    <lineage>
        <taxon>Eukaryota</taxon>
        <taxon>Metazoa</taxon>
        <taxon>Chordata</taxon>
        <taxon>Craniata</taxon>
        <taxon>Vertebrata</taxon>
        <taxon>Euteleostomi</taxon>
        <taxon>Mammalia</taxon>
        <taxon>Eutheria</taxon>
        <taxon>Laurasiatheria</taxon>
        <taxon>Carnivora</taxon>
        <taxon>Caniformia</taxon>
        <taxon>Musteloidea</taxon>
        <taxon>Mustelidae</taxon>
        <taxon>Mustelinae</taxon>
        <taxon>Mustela</taxon>
    </lineage>
</organism>
<reference evidence="3" key="1">
    <citation type="submission" date="2025-08" db="UniProtKB">
        <authorList>
            <consortium name="RefSeq"/>
        </authorList>
    </citation>
    <scope>IDENTIFICATION</scope>
    <source>
        <tissue evidence="3">Brain</tissue>
    </source>
</reference>
<evidence type="ECO:0000313" key="3">
    <source>
        <dbReference type="RefSeq" id="XP_044938895.1"/>
    </source>
</evidence>
<accession>A0A8U0V3Y4</accession>
<keyword evidence="2" id="KW-1185">Reference proteome</keyword>
<keyword evidence="1" id="KW-1133">Transmembrane helix</keyword>
<dbReference type="RefSeq" id="XP_044938895.1">
    <property type="nucleotide sequence ID" value="XM_045082960.1"/>
</dbReference>
<feature type="transmembrane region" description="Helical" evidence="1">
    <location>
        <begin position="348"/>
        <end position="370"/>
    </location>
</feature>
<proteinExistence type="predicted"/>
<dbReference type="Proteomes" id="UP000000715">
    <property type="component" value="Unplaced"/>
</dbReference>
<feature type="transmembrane region" description="Helical" evidence="1">
    <location>
        <begin position="323"/>
        <end position="342"/>
    </location>
</feature>
<dbReference type="AlphaFoldDB" id="A0A8U0V3Y4"/>
<evidence type="ECO:0000313" key="2">
    <source>
        <dbReference type="Proteomes" id="UP000000715"/>
    </source>
</evidence>
<sequence length="373" mass="44599">MQPPKLQRRLSTHGIFRTDKAFRKDAASEATEKAFYTWYFQDRQEMEKNRYQLLQSLIDATFEDLWFWSFVGSVLITDSTSWLLERMQPPKLQRRLSTHGIFRTDKAFRKDAASEATEKAFYTWYFQDRQEMEKNRYQLLQSLIDATFEDLWFWSFVGSVLITDSTSWLLERMQPPKLQRRLSTHGIFRTDKAFRKDAASEATEKAFYTWYFQDRQEMEKNRYQLLQSLIDATFEDLWFWSFVGSVLITDSTSWLLERMQPPKLQRRLSTHGIFRTDKAFRKDAASEATEKAFYTWYFQDRQEMEKNRYQLLQSLIDATFEDLWFWSFVGSVLITDSTSWLVVFSKSFFFAVSVLGSSMFLQIYPFLLGYPVS</sequence>
<evidence type="ECO:0000256" key="1">
    <source>
        <dbReference type="SAM" id="Phobius"/>
    </source>
</evidence>
<name>A0A8U0V3Y4_MUSPF</name>
<keyword evidence="1" id="KW-0812">Transmembrane</keyword>
<keyword evidence="1" id="KW-0472">Membrane</keyword>
<gene>
    <name evidence="3" type="primary">LOC123392855</name>
</gene>
<protein>
    <submittedName>
        <fullName evidence="3">Uncharacterized protein LOC123392855 isoform X1</fullName>
    </submittedName>
</protein>